<dbReference type="Proteomes" id="UP001333110">
    <property type="component" value="Unassembled WGS sequence"/>
</dbReference>
<dbReference type="PANTHER" id="PTHR33395:SF22">
    <property type="entry name" value="REVERSE TRANSCRIPTASE DOMAIN-CONTAINING PROTEIN"/>
    <property type="match status" value="1"/>
</dbReference>
<gene>
    <name evidence="1" type="ORF">QYF61_012053</name>
</gene>
<sequence>MVTEGRSWGLEDRKYHSYLQEGQKGRSIGVKFAVFQSSGTLPSHQDLSKVHKKLGGQTGQRAIPYHMMSCSVYKLGGVGQGTAIAAQGLAGRQSAGVFNGNDRPWAAWSSELEDHNCGNGDFPFVDTEIVSEQLYQLNVCKSMGPDGIQIRVLKELADVRAGPLSIIYQRSWESGEVPTDWKLANIIPI</sequence>
<dbReference type="PANTHER" id="PTHR33395">
    <property type="entry name" value="TRANSCRIPTASE, PUTATIVE-RELATED-RELATED"/>
    <property type="match status" value="1"/>
</dbReference>
<dbReference type="AlphaFoldDB" id="A0AAN7NRB1"/>
<dbReference type="GO" id="GO:0031012">
    <property type="term" value="C:extracellular matrix"/>
    <property type="evidence" value="ECO:0007669"/>
    <property type="project" value="TreeGrafter"/>
</dbReference>
<name>A0AAN7NRB1_MYCAM</name>
<dbReference type="GO" id="GO:0061343">
    <property type="term" value="P:cell adhesion involved in heart morphogenesis"/>
    <property type="evidence" value="ECO:0007669"/>
    <property type="project" value="TreeGrafter"/>
</dbReference>
<accession>A0AAN7NRB1</accession>
<reference evidence="1 2" key="1">
    <citation type="journal article" date="2023" name="J. Hered.">
        <title>Chromosome-level genome of the wood stork (Mycteria americana) provides insight into avian chromosome evolution.</title>
        <authorList>
            <person name="Flamio R. Jr."/>
            <person name="Ramstad K.M."/>
        </authorList>
    </citation>
    <scope>NUCLEOTIDE SEQUENCE [LARGE SCALE GENOMIC DNA]</scope>
    <source>
        <strain evidence="1">JAX WOST 10</strain>
    </source>
</reference>
<evidence type="ECO:0000313" key="1">
    <source>
        <dbReference type="EMBL" id="KAK4830610.1"/>
    </source>
</evidence>
<comment type="caution">
    <text evidence="1">The sequence shown here is derived from an EMBL/GenBank/DDBJ whole genome shotgun (WGS) entry which is preliminary data.</text>
</comment>
<keyword evidence="2" id="KW-1185">Reference proteome</keyword>
<evidence type="ECO:0000313" key="2">
    <source>
        <dbReference type="Proteomes" id="UP001333110"/>
    </source>
</evidence>
<protein>
    <submittedName>
        <fullName evidence="1">Uncharacterized protein</fullName>
    </submittedName>
</protein>
<proteinExistence type="predicted"/>
<dbReference type="EMBL" id="JAUNZN010000001">
    <property type="protein sequence ID" value="KAK4830610.1"/>
    <property type="molecule type" value="Genomic_DNA"/>
</dbReference>
<organism evidence="1 2">
    <name type="scientific">Mycteria americana</name>
    <name type="common">Wood stork</name>
    <dbReference type="NCBI Taxonomy" id="33587"/>
    <lineage>
        <taxon>Eukaryota</taxon>
        <taxon>Metazoa</taxon>
        <taxon>Chordata</taxon>
        <taxon>Craniata</taxon>
        <taxon>Vertebrata</taxon>
        <taxon>Euteleostomi</taxon>
        <taxon>Archelosauria</taxon>
        <taxon>Archosauria</taxon>
        <taxon>Dinosauria</taxon>
        <taxon>Saurischia</taxon>
        <taxon>Theropoda</taxon>
        <taxon>Coelurosauria</taxon>
        <taxon>Aves</taxon>
        <taxon>Neognathae</taxon>
        <taxon>Neoaves</taxon>
        <taxon>Aequornithes</taxon>
        <taxon>Ciconiiformes</taxon>
        <taxon>Ciconiidae</taxon>
        <taxon>Mycteria</taxon>
    </lineage>
</organism>
<dbReference type="GO" id="GO:0007508">
    <property type="term" value="P:larval heart development"/>
    <property type="evidence" value="ECO:0007669"/>
    <property type="project" value="TreeGrafter"/>
</dbReference>